<dbReference type="Proteomes" id="UP000249782">
    <property type="component" value="Unassembled WGS sequence"/>
</dbReference>
<evidence type="ECO:0000313" key="2">
    <source>
        <dbReference type="EMBL" id="RAO79258.1"/>
    </source>
</evidence>
<organism evidence="2 3">
    <name type="scientific">Methanothermobacter tenebrarum</name>
    <dbReference type="NCBI Taxonomy" id="680118"/>
    <lineage>
        <taxon>Archaea</taxon>
        <taxon>Methanobacteriati</taxon>
        <taxon>Methanobacteriota</taxon>
        <taxon>Methanomada group</taxon>
        <taxon>Methanobacteria</taxon>
        <taxon>Methanobacteriales</taxon>
        <taxon>Methanobacteriaceae</taxon>
        <taxon>Methanothermobacter</taxon>
    </lineage>
</organism>
<accession>A0A328P9J5</accession>
<dbReference type="SMART" id="SM00871">
    <property type="entry name" value="AraC_E_bind"/>
    <property type="match status" value="1"/>
</dbReference>
<feature type="domain" description="AraC effector-binding" evidence="1">
    <location>
        <begin position="1"/>
        <end position="135"/>
    </location>
</feature>
<sequence>MIKTKMVPDELIAVISYTGCFKKTKKLLQELEEWLREYKVKIGGSGFVIFYTSPFEDEGRYDVGFPIEEEVEGTDRVKIVTIPKHRVLYTFYKGSGRGAAYDSLIDFVEENKIDVIGSPREIYHGSRVEIQFPII</sequence>
<dbReference type="Gene3D" id="3.20.80.10">
    <property type="entry name" value="Regulatory factor, effector binding domain"/>
    <property type="match status" value="1"/>
</dbReference>
<protein>
    <submittedName>
        <fullName evidence="2">Transcriptional regulator</fullName>
    </submittedName>
</protein>
<dbReference type="SUPFAM" id="SSF55136">
    <property type="entry name" value="Probable bacterial effector-binding domain"/>
    <property type="match status" value="1"/>
</dbReference>
<dbReference type="RefSeq" id="WP_112093548.1">
    <property type="nucleotide sequence ID" value="NZ_QLOE01000003.1"/>
</dbReference>
<evidence type="ECO:0000259" key="1">
    <source>
        <dbReference type="SMART" id="SM00871"/>
    </source>
</evidence>
<name>A0A328P9J5_9EURY</name>
<evidence type="ECO:0000313" key="3">
    <source>
        <dbReference type="Proteomes" id="UP000249782"/>
    </source>
</evidence>
<dbReference type="AlphaFoldDB" id="A0A328P9J5"/>
<comment type="caution">
    <text evidence="2">The sequence shown here is derived from an EMBL/GenBank/DDBJ whole genome shotgun (WGS) entry which is preliminary data.</text>
</comment>
<dbReference type="EMBL" id="QLOE01000003">
    <property type="protein sequence ID" value="RAO79258.1"/>
    <property type="molecule type" value="Genomic_DNA"/>
</dbReference>
<dbReference type="InterPro" id="IPR010499">
    <property type="entry name" value="AraC_E-bd"/>
</dbReference>
<dbReference type="OrthoDB" id="104532at2157"/>
<dbReference type="InterPro" id="IPR029442">
    <property type="entry name" value="GyrI-like"/>
</dbReference>
<dbReference type="Pfam" id="PF06445">
    <property type="entry name" value="GyrI-like"/>
    <property type="match status" value="1"/>
</dbReference>
<keyword evidence="3" id="KW-1185">Reference proteome</keyword>
<reference evidence="2 3" key="1">
    <citation type="submission" date="2018-06" db="EMBL/GenBank/DDBJ databases">
        <title>Draft genome sequence of hyperthermophilic methanogen Methanothermobacter tenebrarum sp. MCM-B 1447.</title>
        <authorList>
            <person name="Pore S.D."/>
            <person name="Dagar S."/>
            <person name="Dhakephalkar P.K."/>
        </authorList>
    </citation>
    <scope>NUCLEOTIDE SEQUENCE [LARGE SCALE GENOMIC DNA]</scope>
    <source>
        <strain evidence="2 3">MCM B 1447</strain>
    </source>
</reference>
<dbReference type="InterPro" id="IPR011256">
    <property type="entry name" value="Reg_factor_effector_dom_sf"/>
</dbReference>
<proteinExistence type="predicted"/>
<gene>
    <name evidence="2" type="ORF">DPC56_02750</name>
</gene>